<comment type="function">
    <text evidence="5">May act as an export chaperone for the filament capping protein FliD.</text>
</comment>
<dbReference type="Proteomes" id="UP000249260">
    <property type="component" value="Unassembled WGS sequence"/>
</dbReference>
<comment type="subcellular location">
    <subcellularLocation>
        <location evidence="1">Cytoplasm</location>
        <location evidence="1">Cytosol</location>
    </subcellularLocation>
</comment>
<dbReference type="AlphaFoldDB" id="A0A328U1X5"/>
<protein>
    <recommendedName>
        <fullName evidence="7">Flagellar protein FliT</fullName>
    </recommendedName>
</protein>
<evidence type="ECO:0000313" key="8">
    <source>
        <dbReference type="EMBL" id="RAP73926.1"/>
    </source>
</evidence>
<keyword evidence="4" id="KW-0143">Chaperone</keyword>
<evidence type="ECO:0000256" key="3">
    <source>
        <dbReference type="ARBA" id="ARBA00022795"/>
    </source>
</evidence>
<comment type="caution">
    <text evidence="8">The sequence shown here is derived from an EMBL/GenBank/DDBJ whole genome shotgun (WGS) entry which is preliminary data.</text>
</comment>
<proteinExistence type="inferred from homology"/>
<evidence type="ECO:0000256" key="2">
    <source>
        <dbReference type="ARBA" id="ARBA00022490"/>
    </source>
</evidence>
<evidence type="ECO:0000313" key="9">
    <source>
        <dbReference type="Proteomes" id="UP000249260"/>
    </source>
</evidence>
<reference evidence="8 9" key="1">
    <citation type="submission" date="2018-06" db="EMBL/GenBank/DDBJ databases">
        <title>Paenibacillus montanisoli sp. nov., isolated from mountain area soil.</title>
        <authorList>
            <person name="Wu M."/>
        </authorList>
    </citation>
    <scope>NUCLEOTIDE SEQUENCE [LARGE SCALE GENOMIC DNA]</scope>
    <source>
        <strain evidence="8 9">RA17</strain>
    </source>
</reference>
<dbReference type="Pfam" id="PF05400">
    <property type="entry name" value="FliT"/>
    <property type="match status" value="1"/>
</dbReference>
<evidence type="ECO:0000256" key="4">
    <source>
        <dbReference type="ARBA" id="ARBA00023186"/>
    </source>
</evidence>
<evidence type="ECO:0000256" key="6">
    <source>
        <dbReference type="ARBA" id="ARBA00093785"/>
    </source>
</evidence>
<name>A0A328U1X5_9BACL</name>
<sequence>MEALSELEQLTLQMIADINEVTVEQIESFLDRRGRIIQEIQSYFTTHPKDGSELELVNRILGFDDRILKRMESLKNEAMLGLNNFNRARVQRDAYGASGAYGTDNSLFFDEKN</sequence>
<gene>
    <name evidence="8" type="ORF">DL346_22880</name>
</gene>
<keyword evidence="9" id="KW-1185">Reference proteome</keyword>
<dbReference type="InterPro" id="IPR008622">
    <property type="entry name" value="FliT"/>
</dbReference>
<keyword evidence="3" id="KW-1005">Bacterial flagellum biogenesis</keyword>
<evidence type="ECO:0000256" key="7">
    <source>
        <dbReference type="ARBA" id="ARBA00093797"/>
    </source>
</evidence>
<dbReference type="RefSeq" id="WP_112884715.1">
    <property type="nucleotide sequence ID" value="NZ_QLUW01000005.1"/>
</dbReference>
<organism evidence="8 9">
    <name type="scientific">Paenibacillus montanisoli</name>
    <dbReference type="NCBI Taxonomy" id="2081970"/>
    <lineage>
        <taxon>Bacteria</taxon>
        <taxon>Bacillati</taxon>
        <taxon>Bacillota</taxon>
        <taxon>Bacilli</taxon>
        <taxon>Bacillales</taxon>
        <taxon>Paenibacillaceae</taxon>
        <taxon>Paenibacillus</taxon>
    </lineage>
</organism>
<dbReference type="EMBL" id="QLUW01000005">
    <property type="protein sequence ID" value="RAP73926.1"/>
    <property type="molecule type" value="Genomic_DNA"/>
</dbReference>
<dbReference type="OrthoDB" id="2665869at2"/>
<keyword evidence="2" id="KW-0963">Cytoplasm</keyword>
<evidence type="ECO:0000256" key="5">
    <source>
        <dbReference type="ARBA" id="ARBA00093765"/>
    </source>
</evidence>
<accession>A0A328U1X5</accession>
<evidence type="ECO:0000256" key="1">
    <source>
        <dbReference type="ARBA" id="ARBA00004514"/>
    </source>
</evidence>
<comment type="similarity">
    <text evidence="6">Belongs to the bacillales FliT family.</text>
</comment>